<proteinExistence type="predicted"/>
<gene>
    <name evidence="1" type="ORF">A9Q84_04540</name>
</gene>
<sequence length="480" mass="56070">MKKDLINLVEFLNKKIMKLCDANEFSKYRSYYGESFALASLHLSNNLTSPTKKYLKNQFENLDQLDPEFHFEFNNYALLTNGLEQELTNLSRPLKFKGTTCTNWTLLRERVKLELDEGFNLNNVITKIENFQLDSGLILDDLGVKSFQYHCFSMAMIGEMSLKLENDFLRESFRKGVEFIVNFMSPTGETLFVGRGQNQSFGYSALVYILALSSKVLKSNYYDHIDRIVSLLNKEISSFDDLPLMLNQRLEKPYLMDKLDPAFYGWYPYNNYIDYFCFSSFFLTKALKTISESGMKVELFADNYKDKDFWLVQNKKYFSLLSRPGGYWTNDLPFPFIQSKGMNITGLYGGEQFQDSLYHMGETPLPINKLFNTSIRKKCKSYFKENVLHVLSPLGILKREFDFLEDRITIQSNSFPSFLFKTPYFFKKEFQLVSKNTLRFEHVEITCSKEFRESGVSHTASGQSVKYLVEGNHLMEIRFL</sequence>
<dbReference type="Proteomes" id="UP000196531">
    <property type="component" value="Unassembled WGS sequence"/>
</dbReference>
<reference evidence="2" key="1">
    <citation type="journal article" date="2017" name="Proc. Natl. Acad. Sci. U.S.A.">
        <title>Simulation of Deepwater Horizon oil plume reveals substrate specialization within a complex community of hydrocarbon-degraders.</title>
        <authorList>
            <person name="Hu P."/>
            <person name="Dubinsky E.A."/>
            <person name="Probst A.J."/>
            <person name="Wang J."/>
            <person name="Sieber C.M.K."/>
            <person name="Tom L.M."/>
            <person name="Gardinali P."/>
            <person name="Banfield J.F."/>
            <person name="Atlas R.M."/>
            <person name="Andersen G.L."/>
        </authorList>
    </citation>
    <scope>NUCLEOTIDE SEQUENCE [LARGE SCALE GENOMIC DNA]</scope>
</reference>
<comment type="caution">
    <text evidence="1">The sequence shown here is derived from an EMBL/GenBank/DDBJ whole genome shotgun (WGS) entry which is preliminary data.</text>
</comment>
<evidence type="ECO:0000313" key="2">
    <source>
        <dbReference type="Proteomes" id="UP000196531"/>
    </source>
</evidence>
<evidence type="ECO:0000313" key="1">
    <source>
        <dbReference type="EMBL" id="OUR98686.1"/>
    </source>
</evidence>
<protein>
    <submittedName>
        <fullName evidence="1">Uncharacterized protein</fullName>
    </submittedName>
</protein>
<dbReference type="EMBL" id="MAAO01000004">
    <property type="protein sequence ID" value="OUR98686.1"/>
    <property type="molecule type" value="Genomic_DNA"/>
</dbReference>
<dbReference type="AlphaFoldDB" id="A0A1Y5FAP8"/>
<name>A0A1Y5FAP8_9BACT</name>
<accession>A0A1Y5FAP8</accession>
<organism evidence="1 2">
    <name type="scientific">Halobacteriovorax marinus</name>
    <dbReference type="NCBI Taxonomy" id="97084"/>
    <lineage>
        <taxon>Bacteria</taxon>
        <taxon>Pseudomonadati</taxon>
        <taxon>Bdellovibrionota</taxon>
        <taxon>Bacteriovoracia</taxon>
        <taxon>Bacteriovoracales</taxon>
        <taxon>Halobacteriovoraceae</taxon>
        <taxon>Halobacteriovorax</taxon>
    </lineage>
</organism>